<evidence type="ECO:0000256" key="1">
    <source>
        <dbReference type="ARBA" id="ARBA00007734"/>
    </source>
</evidence>
<comment type="similarity">
    <text evidence="2">Belongs to the virb1 family.</text>
</comment>
<dbReference type="RefSeq" id="WP_164057025.1">
    <property type="nucleotide sequence ID" value="NZ_CP048640.1"/>
</dbReference>
<feature type="domain" description="Transglycosylase SLT" evidence="4">
    <location>
        <begin position="134"/>
        <end position="228"/>
    </location>
</feature>
<accession>A0A7L5BRZ9</accession>
<dbReference type="SUPFAM" id="SSF53955">
    <property type="entry name" value="Lysozyme-like"/>
    <property type="match status" value="1"/>
</dbReference>
<dbReference type="KEGG" id="roy:G3A56_28245"/>
<dbReference type="Gene3D" id="1.10.530.10">
    <property type="match status" value="1"/>
</dbReference>
<dbReference type="AlphaFoldDB" id="A0A7L5BRZ9"/>
<dbReference type="Proteomes" id="UP000464865">
    <property type="component" value="Plasmid p8"/>
</dbReference>
<dbReference type="InterPro" id="IPR008258">
    <property type="entry name" value="Transglycosylase_SLT_dom_1"/>
</dbReference>
<evidence type="ECO:0000313" key="5">
    <source>
        <dbReference type="EMBL" id="QIB41660.1"/>
    </source>
</evidence>
<dbReference type="Pfam" id="PF01464">
    <property type="entry name" value="SLT"/>
    <property type="match status" value="1"/>
</dbReference>
<gene>
    <name evidence="5" type="ORF">G3A56_28245</name>
</gene>
<feature type="region of interest" description="Disordered" evidence="3">
    <location>
        <begin position="252"/>
        <end position="278"/>
    </location>
</feature>
<keyword evidence="6" id="KW-1185">Reference proteome</keyword>
<keyword evidence="5" id="KW-0614">Plasmid</keyword>
<reference evidence="5 6" key="1">
    <citation type="submission" date="2020-02" db="EMBL/GenBank/DDBJ databases">
        <title>Plant-Promoting Endophytic Bacterium Rhizobium oryzihabitans sp. nov., Isolated from the Root of Rice.</title>
        <authorList>
            <person name="zhao J."/>
            <person name="Zhang G."/>
        </authorList>
    </citation>
    <scope>NUCLEOTIDE SEQUENCE [LARGE SCALE GENOMIC DNA]</scope>
    <source>
        <strain evidence="5 6">M15</strain>
        <plasmid evidence="5 6">p8</plasmid>
    </source>
</reference>
<dbReference type="PANTHER" id="PTHR37423:SF2">
    <property type="entry name" value="MEMBRANE-BOUND LYTIC MUREIN TRANSGLYCOSYLASE C"/>
    <property type="match status" value="1"/>
</dbReference>
<organism evidence="5 6">
    <name type="scientific">Rhizobium oryzihabitans</name>
    <dbReference type="NCBI Taxonomy" id="2267833"/>
    <lineage>
        <taxon>Bacteria</taxon>
        <taxon>Pseudomonadati</taxon>
        <taxon>Pseudomonadota</taxon>
        <taxon>Alphaproteobacteria</taxon>
        <taxon>Hyphomicrobiales</taxon>
        <taxon>Rhizobiaceae</taxon>
        <taxon>Rhizobium/Agrobacterium group</taxon>
        <taxon>Rhizobium</taxon>
    </lineage>
</organism>
<dbReference type="PANTHER" id="PTHR37423">
    <property type="entry name" value="SOLUBLE LYTIC MUREIN TRANSGLYCOSYLASE-RELATED"/>
    <property type="match status" value="1"/>
</dbReference>
<comment type="similarity">
    <text evidence="1">Belongs to the transglycosylase Slt family.</text>
</comment>
<feature type="region of interest" description="Disordered" evidence="3">
    <location>
        <begin position="77"/>
        <end position="96"/>
    </location>
</feature>
<evidence type="ECO:0000259" key="4">
    <source>
        <dbReference type="Pfam" id="PF01464"/>
    </source>
</evidence>
<dbReference type="InterPro" id="IPR023346">
    <property type="entry name" value="Lysozyme-like_dom_sf"/>
</dbReference>
<evidence type="ECO:0000313" key="6">
    <source>
        <dbReference type="Proteomes" id="UP000464865"/>
    </source>
</evidence>
<dbReference type="EMBL" id="CP048640">
    <property type="protein sequence ID" value="QIB41660.1"/>
    <property type="molecule type" value="Genomic_DNA"/>
</dbReference>
<geneLocation type="plasmid" evidence="5 6">
    <name>p8</name>
</geneLocation>
<evidence type="ECO:0000256" key="2">
    <source>
        <dbReference type="ARBA" id="ARBA00009387"/>
    </source>
</evidence>
<feature type="region of interest" description="Disordered" evidence="3">
    <location>
        <begin position="105"/>
        <end position="126"/>
    </location>
</feature>
<name>A0A7L5BRZ9_9HYPH</name>
<protein>
    <submittedName>
        <fullName evidence="5">Lytic transglycosylase domain-containing protein</fullName>
    </submittedName>
</protein>
<proteinExistence type="inferred from homology"/>
<sequence>MKKESALLFSLLVGASQFVPAPHARAFESSQIIENKGINQDYISEVSAVTAYGFEQRWGGGDRAAVDFHLPVSETAVDVPGSSGDTNKRGFKTSQEKRPFRMVPEPSTVTASEGTHSGECGPSPLSPEQVEKLVRTTATRFGVDEGLAVAVAWAESRFDQQRNSEAGARGPMQLIPATAQRFSVRDICDPVQNIEGGVKYLRFLLDEFTNPILAVAAYNSGEGRIYEHGGIPPFRETVEYVAKVTNYQLGVTLPTKKAPSPPKPPQSPNEESGSHGVIPVQKNGKFIAGIMHF</sequence>
<dbReference type="CDD" id="cd00254">
    <property type="entry name" value="LT-like"/>
    <property type="match status" value="1"/>
</dbReference>
<evidence type="ECO:0000256" key="3">
    <source>
        <dbReference type="SAM" id="MobiDB-lite"/>
    </source>
</evidence>